<dbReference type="OMA" id="TTVWKHE"/>
<comment type="caution">
    <text evidence="10">The sequence shown here is derived from an EMBL/GenBank/DDBJ whole genome shotgun (WGS) entry which is preliminary data.</text>
</comment>
<dbReference type="InterPro" id="IPR023395">
    <property type="entry name" value="MCP_dom_sf"/>
</dbReference>
<comment type="subcellular location">
    <subcellularLocation>
        <location evidence="1">Membrane</location>
        <topology evidence="1">Multi-pass membrane protein</topology>
    </subcellularLocation>
</comment>
<evidence type="ECO:0000256" key="2">
    <source>
        <dbReference type="ARBA" id="ARBA00006375"/>
    </source>
</evidence>
<reference evidence="10 11" key="1">
    <citation type="submission" date="2014-11" db="EMBL/GenBank/DDBJ databases">
        <title>Genetic blueprint of the zoonotic pathogen Toxocara canis.</title>
        <authorList>
            <person name="Zhu X.-Q."/>
            <person name="Korhonen P.K."/>
            <person name="Cai H."/>
            <person name="Young N.D."/>
            <person name="Nejsum P."/>
            <person name="von Samson-Himmelstjerna G."/>
            <person name="Boag P.R."/>
            <person name="Tan P."/>
            <person name="Li Q."/>
            <person name="Min J."/>
            <person name="Yang Y."/>
            <person name="Wang X."/>
            <person name="Fang X."/>
            <person name="Hall R.S."/>
            <person name="Hofmann A."/>
            <person name="Sternberg P.W."/>
            <person name="Jex A.R."/>
            <person name="Gasser R.B."/>
        </authorList>
    </citation>
    <scope>NUCLEOTIDE SEQUENCE [LARGE SCALE GENOMIC DNA]</scope>
    <source>
        <strain evidence="10">PN_DK_2014</strain>
    </source>
</reference>
<evidence type="ECO:0000256" key="5">
    <source>
        <dbReference type="ARBA" id="ARBA00022737"/>
    </source>
</evidence>
<feature type="repeat" description="Solcar" evidence="8">
    <location>
        <begin position="2"/>
        <end position="91"/>
    </location>
</feature>
<keyword evidence="7 8" id="KW-0472">Membrane</keyword>
<evidence type="ECO:0000313" key="11">
    <source>
        <dbReference type="Proteomes" id="UP000031036"/>
    </source>
</evidence>
<dbReference type="InterPro" id="IPR002067">
    <property type="entry name" value="MCP"/>
</dbReference>
<comment type="similarity">
    <text evidence="2 9">Belongs to the mitochondrial carrier (TC 2.A.29) family.</text>
</comment>
<name>A0A0B2V9E0_TOXCA</name>
<dbReference type="Gene3D" id="1.50.40.10">
    <property type="entry name" value="Mitochondrial carrier domain"/>
    <property type="match status" value="2"/>
</dbReference>
<dbReference type="SUPFAM" id="SSF103506">
    <property type="entry name" value="Mitochondrial carrier"/>
    <property type="match status" value="1"/>
</dbReference>
<evidence type="ECO:0000256" key="4">
    <source>
        <dbReference type="ARBA" id="ARBA00022692"/>
    </source>
</evidence>
<evidence type="ECO:0000256" key="9">
    <source>
        <dbReference type="RuleBase" id="RU000488"/>
    </source>
</evidence>
<dbReference type="InterPro" id="IPR018108">
    <property type="entry name" value="MCP_transmembrane"/>
</dbReference>
<dbReference type="PANTHER" id="PTHR45683">
    <property type="entry name" value="MITOCHONDRIAL NICOTINAMIDE ADENINE DINUCLEOTIDE TRANSPORTER 1-RELATED-RELATED"/>
    <property type="match status" value="1"/>
</dbReference>
<dbReference type="EMBL" id="JPKZ01001797">
    <property type="protein sequence ID" value="KHN80041.1"/>
    <property type="molecule type" value="Genomic_DNA"/>
</dbReference>
<dbReference type="STRING" id="6265.A0A0B2V9E0"/>
<dbReference type="PROSITE" id="PS50920">
    <property type="entry name" value="SOLCAR"/>
    <property type="match status" value="3"/>
</dbReference>
<keyword evidence="3 9" id="KW-0813">Transport</keyword>
<proteinExistence type="inferred from homology"/>
<dbReference type="AlphaFoldDB" id="A0A0B2V9E0"/>
<evidence type="ECO:0000256" key="8">
    <source>
        <dbReference type="PROSITE-ProRule" id="PRU00282"/>
    </source>
</evidence>
<keyword evidence="4 8" id="KW-0812">Transmembrane</keyword>
<dbReference type="OrthoDB" id="428293at2759"/>
<protein>
    <submittedName>
        <fullName evidence="10">Mitochondrial folate transporter/carrier</fullName>
    </submittedName>
</protein>
<evidence type="ECO:0000256" key="7">
    <source>
        <dbReference type="ARBA" id="ARBA00023136"/>
    </source>
</evidence>
<accession>A0A0B2V9E0</accession>
<keyword evidence="6" id="KW-1133">Transmembrane helix</keyword>
<dbReference type="Pfam" id="PF00153">
    <property type="entry name" value="Mito_carr"/>
    <property type="match status" value="3"/>
</dbReference>
<gene>
    <name evidence="10" type="primary">Slc25a32</name>
    <name evidence="10" type="ORF">Tcan_15940</name>
</gene>
<dbReference type="Proteomes" id="UP000031036">
    <property type="component" value="Unassembled WGS sequence"/>
</dbReference>
<keyword evidence="5" id="KW-0677">Repeat</keyword>
<evidence type="ECO:0000256" key="1">
    <source>
        <dbReference type="ARBA" id="ARBA00004141"/>
    </source>
</evidence>
<organism evidence="10 11">
    <name type="scientific">Toxocara canis</name>
    <name type="common">Canine roundworm</name>
    <dbReference type="NCBI Taxonomy" id="6265"/>
    <lineage>
        <taxon>Eukaryota</taxon>
        <taxon>Metazoa</taxon>
        <taxon>Ecdysozoa</taxon>
        <taxon>Nematoda</taxon>
        <taxon>Chromadorea</taxon>
        <taxon>Rhabditida</taxon>
        <taxon>Spirurina</taxon>
        <taxon>Ascaridomorpha</taxon>
        <taxon>Ascaridoidea</taxon>
        <taxon>Toxocaridae</taxon>
        <taxon>Toxocara</taxon>
    </lineage>
</organism>
<evidence type="ECO:0000313" key="10">
    <source>
        <dbReference type="EMBL" id="KHN80041.1"/>
    </source>
</evidence>
<evidence type="ECO:0000256" key="6">
    <source>
        <dbReference type="ARBA" id="ARBA00022989"/>
    </source>
</evidence>
<dbReference type="GO" id="GO:0015215">
    <property type="term" value="F:nucleotide transmembrane transporter activity"/>
    <property type="evidence" value="ECO:0007669"/>
    <property type="project" value="UniProtKB-ARBA"/>
</dbReference>
<sequence length="295" mass="33128">MATSYEHLAGGFAGGVVSTLVCHPLDLLRIRYSANEGSRNRPQYRSYWHATRSIVAAEGLRGLYQGLTPNLTGAALAWGLYFDFYYVIKAKCAKHHISIGAETADNFFIGLASGSCVLALTNPIWVSKTRLCLQYEGESTKRYSGMLHCIKRMTLDEGFSSLYKGFVPGLLGTVHGALQFMLYNYFKDTHYRRLGVSSDYKLSTIDYLLYSAGSKIIATTVTFPYQLLRTRLQDHHANYRGLWDVTVRTMRAEGITGFYKGLLMANIRQVPAAVVTFVTYENSVFLAERCIGRKR</sequence>
<dbReference type="InterPro" id="IPR044712">
    <property type="entry name" value="SLC25A32-like"/>
</dbReference>
<dbReference type="GO" id="GO:0016020">
    <property type="term" value="C:membrane"/>
    <property type="evidence" value="ECO:0007669"/>
    <property type="project" value="UniProtKB-SubCell"/>
</dbReference>
<evidence type="ECO:0000256" key="3">
    <source>
        <dbReference type="ARBA" id="ARBA00022448"/>
    </source>
</evidence>
<feature type="repeat" description="Solcar" evidence="8">
    <location>
        <begin position="202"/>
        <end position="286"/>
    </location>
</feature>
<keyword evidence="11" id="KW-1185">Reference proteome</keyword>
<dbReference type="PRINTS" id="PR00926">
    <property type="entry name" value="MITOCARRIER"/>
</dbReference>
<feature type="repeat" description="Solcar" evidence="8">
    <location>
        <begin position="101"/>
        <end position="189"/>
    </location>
</feature>